<feature type="domain" description="Centromere protein H C-terminal" evidence="8">
    <location>
        <begin position="3"/>
        <end position="111"/>
    </location>
</feature>
<dbReference type="EMBL" id="WNYA01000003">
    <property type="protein sequence ID" value="KAG8583621.1"/>
    <property type="molecule type" value="Genomic_DNA"/>
</dbReference>
<dbReference type="InterPro" id="IPR008426">
    <property type="entry name" value="CENP-H_C"/>
</dbReference>
<evidence type="ECO:0000256" key="7">
    <source>
        <dbReference type="ARBA" id="ARBA00025735"/>
    </source>
</evidence>
<dbReference type="Proteomes" id="UP000824782">
    <property type="component" value="Unassembled WGS sequence"/>
</dbReference>
<dbReference type="GO" id="GO:0007059">
    <property type="term" value="P:chromosome segregation"/>
    <property type="evidence" value="ECO:0007669"/>
    <property type="project" value="TreeGrafter"/>
</dbReference>
<evidence type="ECO:0000256" key="1">
    <source>
        <dbReference type="ARBA" id="ARBA00004123"/>
    </source>
</evidence>
<evidence type="ECO:0000256" key="3">
    <source>
        <dbReference type="ARBA" id="ARBA00022454"/>
    </source>
</evidence>
<reference evidence="9" key="1">
    <citation type="thesis" date="2020" institute="ProQuest LLC" country="789 East Eisenhower Parkway, Ann Arbor, MI, USA">
        <title>Comparative Genomics and Chromosome Evolution.</title>
        <authorList>
            <person name="Mudd A.B."/>
        </authorList>
    </citation>
    <scope>NUCLEOTIDE SEQUENCE</scope>
    <source>
        <strain evidence="9">237g6f4</strain>
        <tissue evidence="9">Blood</tissue>
    </source>
</reference>
<accession>A0AAV7CG45</accession>
<evidence type="ECO:0000256" key="2">
    <source>
        <dbReference type="ARBA" id="ARBA00004629"/>
    </source>
</evidence>
<name>A0AAV7CG45_ENGPU</name>
<keyword evidence="3" id="KW-0158">Chromosome</keyword>
<dbReference type="Pfam" id="PF05837">
    <property type="entry name" value="CENP-H"/>
    <property type="match status" value="1"/>
</dbReference>
<evidence type="ECO:0000259" key="8">
    <source>
        <dbReference type="Pfam" id="PF05837"/>
    </source>
</evidence>
<comment type="caution">
    <text evidence="9">The sequence shown here is derived from an EMBL/GenBank/DDBJ whole genome shotgun (WGS) entry which is preliminary data.</text>
</comment>
<dbReference type="PANTHER" id="PTHR48122:SF1">
    <property type="entry name" value="CENTROMERE PROTEIN H"/>
    <property type="match status" value="1"/>
</dbReference>
<keyword evidence="5" id="KW-0539">Nucleus</keyword>
<dbReference type="GO" id="GO:0043515">
    <property type="term" value="F:kinetochore binding"/>
    <property type="evidence" value="ECO:0007669"/>
    <property type="project" value="TreeGrafter"/>
</dbReference>
<dbReference type="PANTHER" id="PTHR48122">
    <property type="entry name" value="CENTROMERE PROTEIN H"/>
    <property type="match status" value="1"/>
</dbReference>
<sequence>MGLMNHSMGICKQTMVLHQNNRQLEEQLTVIRRRRIETRMKQQELFQKLKYAEKTNRKIQDLETKTQDKGRETIQNVTCKIIIIQEIFQRLILSSQLNWAEDAHLSNLLLKMMDYSSFS</sequence>
<evidence type="ECO:0000256" key="4">
    <source>
        <dbReference type="ARBA" id="ARBA00022838"/>
    </source>
</evidence>
<comment type="subcellular location">
    <subcellularLocation>
        <location evidence="2">Chromosome</location>
        <location evidence="2">Centromere</location>
        <location evidence="2">Kinetochore</location>
    </subcellularLocation>
    <subcellularLocation>
        <location evidence="1">Nucleus</location>
    </subcellularLocation>
</comment>
<evidence type="ECO:0000313" key="9">
    <source>
        <dbReference type="EMBL" id="KAG8583621.1"/>
    </source>
</evidence>
<comment type="similarity">
    <text evidence="7">Belongs to the CENP-H/MCM16 family.</text>
</comment>
<dbReference type="AlphaFoldDB" id="A0AAV7CG45"/>
<dbReference type="GO" id="GO:0007052">
    <property type="term" value="P:mitotic spindle organization"/>
    <property type="evidence" value="ECO:0007669"/>
    <property type="project" value="TreeGrafter"/>
</dbReference>
<dbReference type="GO" id="GO:0000776">
    <property type="term" value="C:kinetochore"/>
    <property type="evidence" value="ECO:0007669"/>
    <property type="project" value="UniProtKB-KW"/>
</dbReference>
<protein>
    <recommendedName>
        <fullName evidence="8">Centromere protein H C-terminal domain-containing protein</fullName>
    </recommendedName>
</protein>
<dbReference type="GO" id="GO:0005634">
    <property type="term" value="C:nucleus"/>
    <property type="evidence" value="ECO:0007669"/>
    <property type="project" value="UniProtKB-SubCell"/>
</dbReference>
<gene>
    <name evidence="9" type="ORF">GDO81_008488</name>
</gene>
<evidence type="ECO:0000313" key="10">
    <source>
        <dbReference type="Proteomes" id="UP000824782"/>
    </source>
</evidence>
<keyword evidence="10" id="KW-1185">Reference proteome</keyword>
<proteinExistence type="inferred from homology"/>
<keyword evidence="6" id="KW-0137">Centromere</keyword>
<dbReference type="GO" id="GO:0051382">
    <property type="term" value="P:kinetochore assembly"/>
    <property type="evidence" value="ECO:0007669"/>
    <property type="project" value="InterPro"/>
</dbReference>
<organism evidence="9 10">
    <name type="scientific">Engystomops pustulosus</name>
    <name type="common">Tungara frog</name>
    <name type="synonym">Physalaemus pustulosus</name>
    <dbReference type="NCBI Taxonomy" id="76066"/>
    <lineage>
        <taxon>Eukaryota</taxon>
        <taxon>Metazoa</taxon>
        <taxon>Chordata</taxon>
        <taxon>Craniata</taxon>
        <taxon>Vertebrata</taxon>
        <taxon>Euteleostomi</taxon>
        <taxon>Amphibia</taxon>
        <taxon>Batrachia</taxon>
        <taxon>Anura</taxon>
        <taxon>Neobatrachia</taxon>
        <taxon>Hyloidea</taxon>
        <taxon>Leptodactylidae</taxon>
        <taxon>Leiuperinae</taxon>
        <taxon>Engystomops</taxon>
    </lineage>
</organism>
<dbReference type="InterPro" id="IPR040034">
    <property type="entry name" value="CENP-H"/>
</dbReference>
<keyword evidence="4" id="KW-0995">Kinetochore</keyword>
<evidence type="ECO:0000256" key="5">
    <source>
        <dbReference type="ARBA" id="ARBA00023242"/>
    </source>
</evidence>
<evidence type="ECO:0000256" key="6">
    <source>
        <dbReference type="ARBA" id="ARBA00023328"/>
    </source>
</evidence>